<evidence type="ECO:0000256" key="10">
    <source>
        <dbReference type="ARBA" id="ARBA00023136"/>
    </source>
</evidence>
<comment type="caution">
    <text evidence="16">The sequence shown here is derived from an EMBL/GenBank/DDBJ whole genome shotgun (WGS) entry which is preliminary data.</text>
</comment>
<dbReference type="InterPro" id="IPR039421">
    <property type="entry name" value="Type_1_exporter"/>
</dbReference>
<keyword evidence="4 13" id="KW-0812">Transmembrane</keyword>
<dbReference type="GO" id="GO:0005743">
    <property type="term" value="C:mitochondrial inner membrane"/>
    <property type="evidence" value="ECO:0007669"/>
    <property type="project" value="TreeGrafter"/>
</dbReference>
<dbReference type="GO" id="GO:0015421">
    <property type="term" value="F:ABC-type oligopeptide transporter activity"/>
    <property type="evidence" value="ECO:0007669"/>
    <property type="project" value="TreeGrafter"/>
</dbReference>
<dbReference type="OrthoDB" id="6500128at2759"/>
<dbReference type="PANTHER" id="PTHR43394:SF27">
    <property type="entry name" value="ATP-DEPENDENT TRANSLOCASE ABCB1-LIKE"/>
    <property type="match status" value="1"/>
</dbReference>
<feature type="transmembrane region" description="Helical" evidence="13">
    <location>
        <begin position="239"/>
        <end position="262"/>
    </location>
</feature>
<evidence type="ECO:0000259" key="15">
    <source>
        <dbReference type="PROSITE" id="PS50929"/>
    </source>
</evidence>
<keyword evidence="8" id="KW-1278">Translocase</keyword>
<keyword evidence="6" id="KW-0547">Nucleotide-binding</keyword>
<evidence type="ECO:0000256" key="9">
    <source>
        <dbReference type="ARBA" id="ARBA00022989"/>
    </source>
</evidence>
<feature type="compositionally biased region" description="Basic and acidic residues" evidence="12">
    <location>
        <begin position="1"/>
        <end position="10"/>
    </location>
</feature>
<feature type="transmembrane region" description="Helical" evidence="13">
    <location>
        <begin position="208"/>
        <end position="233"/>
    </location>
</feature>
<feature type="transmembrane region" description="Helical" evidence="13">
    <location>
        <begin position="363"/>
        <end position="381"/>
    </location>
</feature>
<evidence type="ECO:0000256" key="11">
    <source>
        <dbReference type="ARBA" id="ARBA00023180"/>
    </source>
</evidence>
<dbReference type="CDD" id="cd18577">
    <property type="entry name" value="ABC_6TM_Pgp_ABCB1_D1_like"/>
    <property type="match status" value="1"/>
</dbReference>
<dbReference type="PROSITE" id="PS50929">
    <property type="entry name" value="ABC_TM1F"/>
    <property type="match status" value="2"/>
</dbReference>
<feature type="transmembrane region" description="Helical" evidence="13">
    <location>
        <begin position="322"/>
        <end position="343"/>
    </location>
</feature>
<dbReference type="Pfam" id="PF00005">
    <property type="entry name" value="ABC_tran"/>
    <property type="match status" value="2"/>
</dbReference>
<evidence type="ECO:0000313" key="16">
    <source>
        <dbReference type="EMBL" id="KAG2177386.1"/>
    </source>
</evidence>
<gene>
    <name evidence="16" type="ORF">INT44_007897</name>
</gene>
<feature type="transmembrane region" description="Helical" evidence="13">
    <location>
        <begin position="119"/>
        <end position="146"/>
    </location>
</feature>
<feature type="compositionally biased region" description="Polar residues" evidence="12">
    <location>
        <begin position="29"/>
        <end position="39"/>
    </location>
</feature>
<dbReference type="PROSITE" id="PS50893">
    <property type="entry name" value="ABC_TRANSPORTER_2"/>
    <property type="match status" value="2"/>
</dbReference>
<evidence type="ECO:0000256" key="5">
    <source>
        <dbReference type="ARBA" id="ARBA00022737"/>
    </source>
</evidence>
<dbReference type="FunFam" id="3.40.50.300:FF:000205">
    <property type="entry name" value="ABC transporter B family member 4"/>
    <property type="match status" value="1"/>
</dbReference>
<sequence length="1337" mass="146944">MDNDTKEQKEVALSLPTATPLSDPEKSTQPEQQDGSSSMFARLMRRGSKEKKPKAPKIGVFTLFRYSNNRDKLLICIAFFFSMGVGALQPINTIILGTFLRNFSGLLTQGPGADILTPVIPVILIFVYLGIANLVGGYICQCFWILSGEFQTRRIRKMYVHAILRQDMTWFDKADEGSLTTRLAADTNLIQDGISEKFGQLIQSLSQFICGFVVAFVKGWRLALVLLAALPVMGKSSDLGILFFFLHSADPPPPIAAVGMFVTSGIRKFTVKVQDAYADGGAIVEQALSGIRTVYTFSLQSRFSDLYKEQIHKAYVVGKKRAVVLGIGFGTFMFVLFSCYGLAFWYGYTLVVNHVDNMDGSDILVVFMSMMVGAMSLLQLPQQVSAVTSAMGAAHKIYATIERVPEIDCDREDGLKLDHVKGHFEFKNIQFKYPTRPDTTVIHDLTLDIKPGMTVAFCGPSGSGKSTCVQLMQRFYDPLSGGVYLDGHNIKDLNVSWLRQQIGVVSQEPVLFNMSIKQNLLMGSMASDVTEEELVSACMKANCHSFIVQLPNGYDTVVGEHGGMLSGGQKQRIAIARALVKNPSILLLDEATSALDTASERLVQRALDAASANRTTVVIAHRLSTIKNADLIVVMKDGKVNEIGKHNDLLDQKGVYYELVLKQKIKLQEDAKAQGMDAPSEVDPFDDDSVDDDQLEMALQQEQVELATNVADAERVAKERGELDASKLGAYAVNAQIEKERKKAARAQKAPISRVFMMMRPEWPVLLIGTFGSIIAGIVFPSYALVFSRVVIMLQQNDLAWAPPFQGPNLYAFIFVVIGIGAFIGNSLRVICFEWCGEKFTERLRAMTFDAMLKQEIGFYDDDLHSLGGMTSRLAVDAANVNTLITRVWTDLIQVISCAVAGLLIAFISGWQLTLIVLVCVPFLVAATMYESRVHRGYENETKTAYVDSGKVAAEAIKEIRTVASLSKQEFFEDRYELAISRPHQLAQKKAYKSSIAYGATQAMNMFTNALAFYAGIRLIQAGLTDLQPMFTVLMAVMTTANQMGRASSFTSTLQRAKASAMNTFEILDRRPLIDPELEGLEPESVDGSVDLKDIRFAYPARPNIEIFKGNFEFHGKANTMIALVGPSGCGKSTTIGILQRWYDPSGGVAKVDDKNITDFSLHNLRSHMALVSQEPVLFDMSIRANIAFGVEEENVSDEKIKAAAEMANILSVIESLPDGLDTRVGDKGGQLSGGQKQRIAIARALIRDPAILLLDEATSALDSESEKLVQQALDKALSLGRRTTITIAHRLSTIQNADLIVVVKDGQVVESGGHFELLAQKGVYAELVHQQNLNAN</sequence>
<dbReference type="CDD" id="cd18578">
    <property type="entry name" value="ABC_6TM_Pgp_ABCB1_D2_like"/>
    <property type="match status" value="1"/>
</dbReference>
<feature type="domain" description="ABC transporter" evidence="14">
    <location>
        <begin position="424"/>
        <end position="662"/>
    </location>
</feature>
<dbReference type="EMBL" id="JAEPRA010000012">
    <property type="protein sequence ID" value="KAG2177386.1"/>
    <property type="molecule type" value="Genomic_DNA"/>
</dbReference>
<dbReference type="InterPro" id="IPR003439">
    <property type="entry name" value="ABC_transporter-like_ATP-bd"/>
</dbReference>
<feature type="transmembrane region" description="Helical" evidence="13">
    <location>
        <begin position="810"/>
        <end position="837"/>
    </location>
</feature>
<dbReference type="InterPro" id="IPR003593">
    <property type="entry name" value="AAA+_ATPase"/>
</dbReference>
<dbReference type="GO" id="GO:0090374">
    <property type="term" value="P:oligopeptide export from mitochondrion"/>
    <property type="evidence" value="ECO:0007669"/>
    <property type="project" value="TreeGrafter"/>
</dbReference>
<keyword evidence="10 13" id="KW-0472">Membrane</keyword>
<dbReference type="SUPFAM" id="SSF90123">
    <property type="entry name" value="ABC transporter transmembrane region"/>
    <property type="match status" value="2"/>
</dbReference>
<evidence type="ECO:0000256" key="1">
    <source>
        <dbReference type="ARBA" id="ARBA00004141"/>
    </source>
</evidence>
<evidence type="ECO:0000256" key="13">
    <source>
        <dbReference type="SAM" id="Phobius"/>
    </source>
</evidence>
<evidence type="ECO:0000256" key="7">
    <source>
        <dbReference type="ARBA" id="ARBA00022840"/>
    </source>
</evidence>
<feature type="transmembrane region" description="Helical" evidence="13">
    <location>
        <begin position="913"/>
        <end position="930"/>
    </location>
</feature>
<feature type="domain" description="ABC transmembrane type-1" evidence="15">
    <location>
        <begin position="767"/>
        <end position="1056"/>
    </location>
</feature>
<dbReference type="PROSITE" id="PS00211">
    <property type="entry name" value="ABC_TRANSPORTER_1"/>
    <property type="match status" value="2"/>
</dbReference>
<dbReference type="GO" id="GO:0005524">
    <property type="term" value="F:ATP binding"/>
    <property type="evidence" value="ECO:0007669"/>
    <property type="project" value="UniProtKB-KW"/>
</dbReference>
<evidence type="ECO:0000256" key="8">
    <source>
        <dbReference type="ARBA" id="ARBA00022967"/>
    </source>
</evidence>
<dbReference type="InterPro" id="IPR036640">
    <property type="entry name" value="ABC1_TM_sf"/>
</dbReference>
<dbReference type="Gene3D" id="1.20.1560.10">
    <property type="entry name" value="ABC transporter type 1, transmembrane domain"/>
    <property type="match status" value="2"/>
</dbReference>
<dbReference type="InterPro" id="IPR027417">
    <property type="entry name" value="P-loop_NTPase"/>
</dbReference>
<evidence type="ECO:0000313" key="17">
    <source>
        <dbReference type="Proteomes" id="UP000612746"/>
    </source>
</evidence>
<comment type="subcellular location">
    <subcellularLocation>
        <location evidence="1">Membrane</location>
        <topology evidence="1">Multi-pass membrane protein</topology>
    </subcellularLocation>
</comment>
<evidence type="ECO:0000256" key="12">
    <source>
        <dbReference type="SAM" id="MobiDB-lite"/>
    </source>
</evidence>
<name>A0A8H7PNW0_9FUNG</name>
<evidence type="ECO:0000256" key="6">
    <source>
        <dbReference type="ARBA" id="ARBA00022741"/>
    </source>
</evidence>
<proteinExistence type="inferred from homology"/>
<keyword evidence="7" id="KW-0067">ATP-binding</keyword>
<dbReference type="InterPro" id="IPR017871">
    <property type="entry name" value="ABC_transporter-like_CS"/>
</dbReference>
<dbReference type="FunFam" id="3.40.50.300:FF:000479">
    <property type="entry name" value="Multidrug resistance protein 1A"/>
    <property type="match status" value="1"/>
</dbReference>
<dbReference type="Proteomes" id="UP000612746">
    <property type="component" value="Unassembled WGS sequence"/>
</dbReference>
<keyword evidence="5" id="KW-0677">Repeat</keyword>
<feature type="region of interest" description="Disordered" evidence="12">
    <location>
        <begin position="1"/>
        <end position="39"/>
    </location>
</feature>
<evidence type="ECO:0008006" key="18">
    <source>
        <dbReference type="Google" id="ProtNLM"/>
    </source>
</evidence>
<dbReference type="CDD" id="cd03249">
    <property type="entry name" value="ABC_MTABC3_MDL1_MDL2"/>
    <property type="match status" value="2"/>
</dbReference>
<comment type="similarity">
    <text evidence="2">Belongs to the ABC transporter superfamily. ABCB family. Multidrug resistance exporter (TC 3.A.1.201) subfamily.</text>
</comment>
<feature type="domain" description="ABC transmembrane type-1" evidence="15">
    <location>
        <begin position="77"/>
        <end position="389"/>
    </location>
</feature>
<organism evidence="16 17">
    <name type="scientific">Umbelopsis vinacea</name>
    <dbReference type="NCBI Taxonomy" id="44442"/>
    <lineage>
        <taxon>Eukaryota</taxon>
        <taxon>Fungi</taxon>
        <taxon>Fungi incertae sedis</taxon>
        <taxon>Mucoromycota</taxon>
        <taxon>Mucoromycotina</taxon>
        <taxon>Umbelopsidomycetes</taxon>
        <taxon>Umbelopsidales</taxon>
        <taxon>Umbelopsidaceae</taxon>
        <taxon>Umbelopsis</taxon>
    </lineage>
</organism>
<keyword evidence="17" id="KW-1185">Reference proteome</keyword>
<feature type="domain" description="ABC transporter" evidence="14">
    <location>
        <begin position="1090"/>
        <end position="1331"/>
    </location>
</feature>
<dbReference type="Gene3D" id="3.40.50.300">
    <property type="entry name" value="P-loop containing nucleotide triphosphate hydrolases"/>
    <property type="match status" value="2"/>
</dbReference>
<feature type="transmembrane region" description="Helical" evidence="13">
    <location>
        <begin position="73"/>
        <end position="99"/>
    </location>
</feature>
<dbReference type="SUPFAM" id="SSF52540">
    <property type="entry name" value="P-loop containing nucleoside triphosphate hydrolases"/>
    <property type="match status" value="2"/>
</dbReference>
<keyword evidence="3" id="KW-0813">Transport</keyword>
<keyword evidence="9 13" id="KW-1133">Transmembrane helix</keyword>
<dbReference type="PANTHER" id="PTHR43394">
    <property type="entry name" value="ATP-DEPENDENT PERMEASE MDL1, MITOCHONDRIAL"/>
    <property type="match status" value="1"/>
</dbReference>
<reference evidence="16" key="1">
    <citation type="submission" date="2020-12" db="EMBL/GenBank/DDBJ databases">
        <title>Metabolic potential, ecology and presence of endohyphal bacteria is reflected in genomic diversity of Mucoromycotina.</title>
        <authorList>
            <person name="Muszewska A."/>
            <person name="Okrasinska A."/>
            <person name="Steczkiewicz K."/>
            <person name="Drgas O."/>
            <person name="Orlowska M."/>
            <person name="Perlinska-Lenart U."/>
            <person name="Aleksandrzak-Piekarczyk T."/>
            <person name="Szatraj K."/>
            <person name="Zielenkiewicz U."/>
            <person name="Pilsyk S."/>
            <person name="Malc E."/>
            <person name="Mieczkowski P."/>
            <person name="Kruszewska J.S."/>
            <person name="Biernat P."/>
            <person name="Pawlowska J."/>
        </authorList>
    </citation>
    <scope>NUCLEOTIDE SEQUENCE</scope>
    <source>
        <strain evidence="16">WA0000051536</strain>
    </source>
</reference>
<dbReference type="GO" id="GO:0016887">
    <property type="term" value="F:ATP hydrolysis activity"/>
    <property type="evidence" value="ECO:0007669"/>
    <property type="project" value="InterPro"/>
</dbReference>
<feature type="transmembrane region" description="Helical" evidence="13">
    <location>
        <begin position="763"/>
        <end position="790"/>
    </location>
</feature>
<protein>
    <recommendedName>
        <fullName evidence="18">P-loop containing nucleoside triphosphate hydrolase protein</fullName>
    </recommendedName>
</protein>
<evidence type="ECO:0000256" key="2">
    <source>
        <dbReference type="ARBA" id="ARBA00007577"/>
    </source>
</evidence>
<dbReference type="SMART" id="SM00382">
    <property type="entry name" value="AAA"/>
    <property type="match status" value="2"/>
</dbReference>
<accession>A0A8H7PNW0</accession>
<evidence type="ECO:0000256" key="3">
    <source>
        <dbReference type="ARBA" id="ARBA00022448"/>
    </source>
</evidence>
<dbReference type="Pfam" id="PF00664">
    <property type="entry name" value="ABC_membrane"/>
    <property type="match status" value="3"/>
</dbReference>
<dbReference type="InterPro" id="IPR011527">
    <property type="entry name" value="ABC1_TM_dom"/>
</dbReference>
<keyword evidence="11" id="KW-0325">Glycoprotein</keyword>
<evidence type="ECO:0000256" key="4">
    <source>
        <dbReference type="ARBA" id="ARBA00022692"/>
    </source>
</evidence>
<evidence type="ECO:0000259" key="14">
    <source>
        <dbReference type="PROSITE" id="PS50893"/>
    </source>
</evidence>